<evidence type="ECO:0000256" key="3">
    <source>
        <dbReference type="ARBA" id="ARBA00022630"/>
    </source>
</evidence>
<dbReference type="InterPro" id="IPR006089">
    <property type="entry name" value="Acyl-CoA_DH_CS"/>
</dbReference>
<dbReference type="SUPFAM" id="SSF56645">
    <property type="entry name" value="Acyl-CoA dehydrogenase NM domain-like"/>
    <property type="match status" value="1"/>
</dbReference>
<feature type="domain" description="Acyl-CoA dehydrogenase/oxidase N-terminal" evidence="8">
    <location>
        <begin position="7"/>
        <end position="118"/>
    </location>
</feature>
<gene>
    <name evidence="9" type="ORF">ACFOSU_13925</name>
</gene>
<dbReference type="PROSITE" id="PS00072">
    <property type="entry name" value="ACYL_COA_DH_1"/>
    <property type="match status" value="1"/>
</dbReference>
<dbReference type="InterPro" id="IPR046373">
    <property type="entry name" value="Acyl-CoA_Oxase/DH_mid-dom_sf"/>
</dbReference>
<dbReference type="Proteomes" id="UP001595462">
    <property type="component" value="Unassembled WGS sequence"/>
</dbReference>
<dbReference type="EC" id="1.-.-.-" evidence="9"/>
<evidence type="ECO:0000259" key="7">
    <source>
        <dbReference type="Pfam" id="PF02770"/>
    </source>
</evidence>
<keyword evidence="4 5" id="KW-0274">FAD</keyword>
<evidence type="ECO:0000259" key="8">
    <source>
        <dbReference type="Pfam" id="PF02771"/>
    </source>
</evidence>
<dbReference type="Pfam" id="PF00441">
    <property type="entry name" value="Acyl-CoA_dh_1"/>
    <property type="match status" value="1"/>
</dbReference>
<dbReference type="InterPro" id="IPR009100">
    <property type="entry name" value="AcylCoA_DH/oxidase_NM_dom_sf"/>
</dbReference>
<evidence type="ECO:0000256" key="1">
    <source>
        <dbReference type="ARBA" id="ARBA00001974"/>
    </source>
</evidence>
<evidence type="ECO:0000256" key="5">
    <source>
        <dbReference type="RuleBase" id="RU362125"/>
    </source>
</evidence>
<sequence length="400" mass="43119">MNFDLPEEMVALQDAVADFATRRLTDDAEAYEKSGEFGFDLIRDMGEAGFFGAPFPAELGGSEAGFMAVSIIAEEISRIAPAYGYAMNMQCATCPYTIYNWGTPEQIERFVPGLIAGEKIGMFALSEAGGGSDPAGAMRTTARREGDYYVLNGSKMWITFSNVADVGVLFAKTDPKAEPAHRGVTAFIVEPKQFEGYSAQPIDLPGLSKSLRSCAVFLDDFKVPVKNRLGEEGKGFGIAMNALEFGRLTVSARLTGLAQAALDASIAYANERVVGGGPIARHQLVQQRIADATVAVEAARLMARRIGWTMDQGRTSTRIASRGKYFATQAARLAVDVAREVFGGNALTAEYPVQRLSAYVDMLTVGEGSENVQRVLIGEDALGIKDATRHTMRNRFVGVT</sequence>
<dbReference type="Gene3D" id="1.10.540.10">
    <property type="entry name" value="Acyl-CoA dehydrogenase/oxidase, N-terminal domain"/>
    <property type="match status" value="1"/>
</dbReference>
<dbReference type="Pfam" id="PF02771">
    <property type="entry name" value="Acyl-CoA_dh_N"/>
    <property type="match status" value="1"/>
</dbReference>
<dbReference type="Pfam" id="PF02770">
    <property type="entry name" value="Acyl-CoA_dh_M"/>
    <property type="match status" value="1"/>
</dbReference>
<dbReference type="GO" id="GO:0016491">
    <property type="term" value="F:oxidoreductase activity"/>
    <property type="evidence" value="ECO:0007669"/>
    <property type="project" value="UniProtKB-KW"/>
</dbReference>
<reference evidence="10" key="1">
    <citation type="journal article" date="2019" name="Int. J. Syst. Evol. Microbiol.">
        <title>The Global Catalogue of Microorganisms (GCM) 10K type strain sequencing project: providing services to taxonomists for standard genome sequencing and annotation.</title>
        <authorList>
            <consortium name="The Broad Institute Genomics Platform"/>
            <consortium name="The Broad Institute Genome Sequencing Center for Infectious Disease"/>
            <person name="Wu L."/>
            <person name="Ma J."/>
        </authorList>
    </citation>
    <scope>NUCLEOTIDE SEQUENCE [LARGE SCALE GENOMIC DNA]</scope>
    <source>
        <strain evidence="10">KCTC 52640</strain>
    </source>
</reference>
<comment type="cofactor">
    <cofactor evidence="1 5">
        <name>FAD</name>
        <dbReference type="ChEBI" id="CHEBI:57692"/>
    </cofactor>
</comment>
<dbReference type="InterPro" id="IPR013786">
    <property type="entry name" value="AcylCoA_DH/ox_N"/>
</dbReference>
<comment type="similarity">
    <text evidence="2 5">Belongs to the acyl-CoA dehydrogenase family.</text>
</comment>
<dbReference type="InterPro" id="IPR037069">
    <property type="entry name" value="AcylCoA_DH/ox_N_sf"/>
</dbReference>
<keyword evidence="10" id="KW-1185">Reference proteome</keyword>
<dbReference type="InterPro" id="IPR036250">
    <property type="entry name" value="AcylCo_DH-like_C"/>
</dbReference>
<dbReference type="RefSeq" id="WP_380690535.1">
    <property type="nucleotide sequence ID" value="NZ_JBHRSS010000006.1"/>
</dbReference>
<dbReference type="InterPro" id="IPR009075">
    <property type="entry name" value="AcylCo_DH/oxidase_C"/>
</dbReference>
<evidence type="ECO:0000256" key="4">
    <source>
        <dbReference type="ARBA" id="ARBA00022827"/>
    </source>
</evidence>
<dbReference type="PANTHER" id="PTHR43884:SF12">
    <property type="entry name" value="ISOVALERYL-COA DEHYDROGENASE, MITOCHONDRIAL-RELATED"/>
    <property type="match status" value="1"/>
</dbReference>
<dbReference type="Gene3D" id="2.40.110.10">
    <property type="entry name" value="Butyryl-CoA Dehydrogenase, subunit A, domain 2"/>
    <property type="match status" value="1"/>
</dbReference>
<dbReference type="PIRSF" id="PIRSF016578">
    <property type="entry name" value="HsaA"/>
    <property type="match status" value="1"/>
</dbReference>
<feature type="domain" description="Acyl-CoA dehydrogenase/oxidase C-terminal" evidence="6">
    <location>
        <begin position="233"/>
        <end position="380"/>
    </location>
</feature>
<proteinExistence type="inferred from homology"/>
<evidence type="ECO:0000313" key="9">
    <source>
        <dbReference type="EMBL" id="MFC3104975.1"/>
    </source>
</evidence>
<organism evidence="9 10">
    <name type="scientific">Salinisphaera aquimarina</name>
    <dbReference type="NCBI Taxonomy" id="2094031"/>
    <lineage>
        <taxon>Bacteria</taxon>
        <taxon>Pseudomonadati</taxon>
        <taxon>Pseudomonadota</taxon>
        <taxon>Gammaproteobacteria</taxon>
        <taxon>Salinisphaerales</taxon>
        <taxon>Salinisphaeraceae</taxon>
        <taxon>Salinisphaera</taxon>
    </lineage>
</organism>
<evidence type="ECO:0000313" key="10">
    <source>
        <dbReference type="Proteomes" id="UP001595462"/>
    </source>
</evidence>
<dbReference type="PANTHER" id="PTHR43884">
    <property type="entry name" value="ACYL-COA DEHYDROGENASE"/>
    <property type="match status" value="1"/>
</dbReference>
<feature type="domain" description="Acyl-CoA oxidase/dehydrogenase middle" evidence="7">
    <location>
        <begin position="123"/>
        <end position="219"/>
    </location>
</feature>
<dbReference type="Gene3D" id="1.20.140.10">
    <property type="entry name" value="Butyryl-CoA Dehydrogenase, subunit A, domain 3"/>
    <property type="match status" value="1"/>
</dbReference>
<dbReference type="SUPFAM" id="SSF47203">
    <property type="entry name" value="Acyl-CoA dehydrogenase C-terminal domain-like"/>
    <property type="match status" value="1"/>
</dbReference>
<keyword evidence="3 5" id="KW-0285">Flavoprotein</keyword>
<accession>A0ABV7ER44</accession>
<dbReference type="InterPro" id="IPR006091">
    <property type="entry name" value="Acyl-CoA_Oxase/DH_mid-dom"/>
</dbReference>
<evidence type="ECO:0000259" key="6">
    <source>
        <dbReference type="Pfam" id="PF00441"/>
    </source>
</evidence>
<dbReference type="EMBL" id="JBHRSS010000006">
    <property type="protein sequence ID" value="MFC3104975.1"/>
    <property type="molecule type" value="Genomic_DNA"/>
</dbReference>
<name>A0ABV7ER44_9GAMM</name>
<protein>
    <submittedName>
        <fullName evidence="9">Acyl-CoA dehydrogenase family protein</fullName>
        <ecNumber evidence="9">1.-.-.-</ecNumber>
    </submittedName>
</protein>
<comment type="caution">
    <text evidence="9">The sequence shown here is derived from an EMBL/GenBank/DDBJ whole genome shotgun (WGS) entry which is preliminary data.</text>
</comment>
<keyword evidence="5 9" id="KW-0560">Oxidoreductase</keyword>
<evidence type="ECO:0000256" key="2">
    <source>
        <dbReference type="ARBA" id="ARBA00009347"/>
    </source>
</evidence>